<proteinExistence type="predicted"/>
<accession>A0A1H3E1P0</accession>
<reference evidence="1 2" key="1">
    <citation type="submission" date="2016-10" db="EMBL/GenBank/DDBJ databases">
        <authorList>
            <person name="de Groot N.N."/>
        </authorList>
    </citation>
    <scope>NUCLEOTIDE SEQUENCE [LARGE SCALE GENOMIC DNA]</scope>
    <source>
        <strain evidence="1 2">DSM 23310</strain>
    </source>
</reference>
<evidence type="ECO:0000313" key="2">
    <source>
        <dbReference type="Proteomes" id="UP000198828"/>
    </source>
</evidence>
<keyword evidence="2" id="KW-1185">Reference proteome</keyword>
<dbReference type="Proteomes" id="UP000198828">
    <property type="component" value="Unassembled WGS sequence"/>
</dbReference>
<sequence length="43" mass="4623">MVAAQMTFFIFIVAGSFQIITSTGAIEAGIHKVANMLICLYSL</sequence>
<evidence type="ECO:0000313" key="1">
    <source>
        <dbReference type="EMBL" id="SDX72633.1"/>
    </source>
</evidence>
<dbReference type="EMBL" id="FNNG01000017">
    <property type="protein sequence ID" value="SDX72633.1"/>
    <property type="molecule type" value="Genomic_DNA"/>
</dbReference>
<protein>
    <submittedName>
        <fullName evidence="1">Uncharacterized protein</fullName>
    </submittedName>
</protein>
<name>A0A1H3E1P0_9FIRM</name>
<gene>
    <name evidence="1" type="ORF">SAMN05660923_02821</name>
</gene>
<organism evidence="1 2">
    <name type="scientific">Tepidimicrobium xylanilyticum</name>
    <dbReference type="NCBI Taxonomy" id="1123352"/>
    <lineage>
        <taxon>Bacteria</taxon>
        <taxon>Bacillati</taxon>
        <taxon>Bacillota</taxon>
        <taxon>Tissierellia</taxon>
        <taxon>Tissierellales</taxon>
        <taxon>Tepidimicrobiaceae</taxon>
        <taxon>Tepidimicrobium</taxon>
    </lineage>
</organism>
<dbReference type="AlphaFoldDB" id="A0A1H3E1P0"/>